<dbReference type="AlphaFoldDB" id="A0A7Z0J623"/>
<dbReference type="EMBL" id="JACCFM010000001">
    <property type="protein sequence ID" value="NYJ19463.1"/>
    <property type="molecule type" value="Genomic_DNA"/>
</dbReference>
<accession>A0A7Z0J623</accession>
<proteinExistence type="predicted"/>
<reference evidence="1 2" key="1">
    <citation type="submission" date="2020-07" db="EMBL/GenBank/DDBJ databases">
        <title>Sequencing the genomes of 1000 actinobacteria strains.</title>
        <authorList>
            <person name="Klenk H.-P."/>
        </authorList>
    </citation>
    <scope>NUCLEOTIDE SEQUENCE [LARGE SCALE GENOMIC DNA]</scope>
    <source>
        <strain evidence="1 2">LI1</strain>
    </source>
</reference>
<sequence length="52" mass="5565">MLAIWSDTTTPVERVAGGMIGNEIGHEIGHEIGRMTFSLNSLIHDCPVPGFG</sequence>
<organism evidence="1 2">
    <name type="scientific">Glaciibacter psychrotolerans</name>
    <dbReference type="NCBI Taxonomy" id="670054"/>
    <lineage>
        <taxon>Bacteria</taxon>
        <taxon>Bacillati</taxon>
        <taxon>Actinomycetota</taxon>
        <taxon>Actinomycetes</taxon>
        <taxon>Micrococcales</taxon>
        <taxon>Microbacteriaceae</taxon>
        <taxon>Glaciibacter</taxon>
    </lineage>
</organism>
<evidence type="ECO:0000313" key="2">
    <source>
        <dbReference type="Proteomes" id="UP000537260"/>
    </source>
</evidence>
<keyword evidence="2" id="KW-1185">Reference proteome</keyword>
<protein>
    <submittedName>
        <fullName evidence="1">Uncharacterized protein</fullName>
    </submittedName>
</protein>
<gene>
    <name evidence="1" type="ORF">HNR05_001254</name>
</gene>
<dbReference type="RefSeq" id="WP_218868823.1">
    <property type="nucleotide sequence ID" value="NZ_JACCFM010000001.1"/>
</dbReference>
<name>A0A7Z0J623_9MICO</name>
<dbReference type="Proteomes" id="UP000537260">
    <property type="component" value="Unassembled WGS sequence"/>
</dbReference>
<comment type="caution">
    <text evidence="1">The sequence shown here is derived from an EMBL/GenBank/DDBJ whole genome shotgun (WGS) entry which is preliminary data.</text>
</comment>
<evidence type="ECO:0000313" key="1">
    <source>
        <dbReference type="EMBL" id="NYJ19463.1"/>
    </source>
</evidence>